<evidence type="ECO:0000313" key="13">
    <source>
        <dbReference type="Proteomes" id="UP000000560"/>
    </source>
</evidence>
<dbReference type="GO" id="GO:0000981">
    <property type="term" value="F:DNA-binding transcription factor activity, RNA polymerase II-specific"/>
    <property type="evidence" value="ECO:0007669"/>
    <property type="project" value="InterPro"/>
</dbReference>
<feature type="domain" description="C2H2-type" evidence="11">
    <location>
        <begin position="75"/>
        <end position="102"/>
    </location>
</feature>
<evidence type="ECO:0000256" key="6">
    <source>
        <dbReference type="ARBA" id="ARBA00023242"/>
    </source>
</evidence>
<dbReference type="GO" id="GO:0008270">
    <property type="term" value="F:zinc ion binding"/>
    <property type="evidence" value="ECO:0007669"/>
    <property type="project" value="UniProtKB-KW"/>
</dbReference>
<proteinExistence type="predicted"/>
<keyword evidence="5" id="KW-0804">Transcription</keyword>
<evidence type="ECO:0000259" key="11">
    <source>
        <dbReference type="PROSITE" id="PS50157"/>
    </source>
</evidence>
<feature type="domain" description="C2H2-type" evidence="11">
    <location>
        <begin position="47"/>
        <end position="74"/>
    </location>
</feature>
<dbReference type="SUPFAM" id="SSF57667">
    <property type="entry name" value="beta-beta-alpha zinc fingers"/>
    <property type="match status" value="1"/>
</dbReference>
<dbReference type="VEuPathDB" id="FungiDB:AN10910"/>
<organism evidence="12 13">
    <name type="scientific">Emericella nidulans (strain FGSC A4 / ATCC 38163 / CBS 112.46 / NRRL 194 / M139)</name>
    <name type="common">Aspergillus nidulans</name>
    <dbReference type="NCBI Taxonomy" id="227321"/>
    <lineage>
        <taxon>Eukaryota</taxon>
        <taxon>Fungi</taxon>
        <taxon>Dikarya</taxon>
        <taxon>Ascomycota</taxon>
        <taxon>Pezizomycotina</taxon>
        <taxon>Eurotiomycetes</taxon>
        <taxon>Eurotiomycetidae</taxon>
        <taxon>Eurotiales</taxon>
        <taxon>Aspergillaceae</taxon>
        <taxon>Aspergillus</taxon>
        <taxon>Aspergillus subgen. Nidulantes</taxon>
    </lineage>
</organism>
<keyword evidence="3" id="KW-0805">Transcription regulation</keyword>
<dbReference type="Gene3D" id="3.30.160.60">
    <property type="entry name" value="Classic Zinc Finger"/>
    <property type="match status" value="1"/>
</dbReference>
<dbReference type="PROSITE" id="PS00463">
    <property type="entry name" value="ZN2_CY6_FUNGAL_1"/>
    <property type="match status" value="1"/>
</dbReference>
<dbReference type="SMART" id="SM00355">
    <property type="entry name" value="ZnF_C2H2"/>
    <property type="match status" value="2"/>
</dbReference>
<evidence type="ECO:0000259" key="10">
    <source>
        <dbReference type="PROSITE" id="PS50048"/>
    </source>
</evidence>
<dbReference type="GeneID" id="2870066"/>
<name>C8VCY7_EMENI</name>
<keyword evidence="13" id="KW-1185">Reference proteome</keyword>
<feature type="region of interest" description="Disordered" evidence="8">
    <location>
        <begin position="156"/>
        <end position="199"/>
    </location>
</feature>
<dbReference type="KEGG" id="ani:ANIA_10910"/>
<dbReference type="Proteomes" id="UP000000560">
    <property type="component" value="Chromosome IV"/>
</dbReference>
<reference evidence="13" key="2">
    <citation type="journal article" date="2009" name="Fungal Genet. Biol.">
        <title>The 2008 update of the Aspergillus nidulans genome annotation: a community effort.</title>
        <authorList>
            <person name="Wortman J.R."/>
            <person name="Gilsenan J.M."/>
            <person name="Joardar V."/>
            <person name="Deegan J."/>
            <person name="Clutterbuck J."/>
            <person name="Andersen M.R."/>
            <person name="Archer D."/>
            <person name="Bencina M."/>
            <person name="Braus G."/>
            <person name="Coutinho P."/>
            <person name="von Dohren H."/>
            <person name="Doonan J."/>
            <person name="Driessen A.J."/>
            <person name="Durek P."/>
            <person name="Espeso E."/>
            <person name="Fekete E."/>
            <person name="Flipphi M."/>
            <person name="Estrada C.G."/>
            <person name="Geysens S."/>
            <person name="Goldman G."/>
            <person name="de Groot P.W."/>
            <person name="Hansen K."/>
            <person name="Harris S.D."/>
            <person name="Heinekamp T."/>
            <person name="Helmstaedt K."/>
            <person name="Henrissat B."/>
            <person name="Hofmann G."/>
            <person name="Homan T."/>
            <person name="Horio T."/>
            <person name="Horiuchi H."/>
            <person name="James S."/>
            <person name="Jones M."/>
            <person name="Karaffa L."/>
            <person name="Karanyi Z."/>
            <person name="Kato M."/>
            <person name="Keller N."/>
            <person name="Kelly D.E."/>
            <person name="Kiel J.A."/>
            <person name="Kim J.M."/>
            <person name="van der Klei I.J."/>
            <person name="Klis F.M."/>
            <person name="Kovalchuk A."/>
            <person name="Krasevec N."/>
            <person name="Kubicek C.P."/>
            <person name="Liu B."/>
            <person name="Maccabe A."/>
            <person name="Meyer V."/>
            <person name="Mirabito P."/>
            <person name="Miskei M."/>
            <person name="Mos M."/>
            <person name="Mullins J."/>
            <person name="Nelson D.R."/>
            <person name="Nielsen J."/>
            <person name="Oakley B.R."/>
            <person name="Osmani S.A."/>
            <person name="Pakula T."/>
            <person name="Paszewski A."/>
            <person name="Paulsen I."/>
            <person name="Pilsyk S."/>
            <person name="Pocsi I."/>
            <person name="Punt P.J."/>
            <person name="Ram A.F."/>
            <person name="Ren Q."/>
            <person name="Robellet X."/>
            <person name="Robson G."/>
            <person name="Seiboth B."/>
            <person name="van Solingen P."/>
            <person name="Specht T."/>
            <person name="Sun J."/>
            <person name="Taheri-Talesh N."/>
            <person name="Takeshita N."/>
            <person name="Ussery D."/>
            <person name="vanKuyk P.A."/>
            <person name="Visser H."/>
            <person name="van de Vondervoort P.J."/>
            <person name="de Vries R.P."/>
            <person name="Walton J."/>
            <person name="Xiang X."/>
            <person name="Xiong Y."/>
            <person name="Zeng A.P."/>
            <person name="Brandt B.W."/>
            <person name="Cornell M.J."/>
            <person name="van den Hondel C.A."/>
            <person name="Visser J."/>
            <person name="Oliver S.G."/>
            <person name="Turner G."/>
        </authorList>
    </citation>
    <scope>GENOME REANNOTATION</scope>
    <source>
        <strain evidence="13">FGSC A4 / ATCC 38163 / CBS 112.46 / NRRL 194 / M139</strain>
    </source>
</reference>
<evidence type="ECO:0000256" key="3">
    <source>
        <dbReference type="ARBA" id="ARBA00023015"/>
    </source>
</evidence>
<dbReference type="InterPro" id="IPR036864">
    <property type="entry name" value="Zn2-C6_fun-type_DNA-bd_sf"/>
</dbReference>
<evidence type="ECO:0000256" key="5">
    <source>
        <dbReference type="ARBA" id="ARBA00023163"/>
    </source>
</evidence>
<reference evidence="13" key="1">
    <citation type="journal article" date="2005" name="Nature">
        <title>Sequencing of Aspergillus nidulans and comparative analysis with A. fumigatus and A. oryzae.</title>
        <authorList>
            <person name="Galagan J.E."/>
            <person name="Calvo S.E."/>
            <person name="Cuomo C."/>
            <person name="Ma L.J."/>
            <person name="Wortman J.R."/>
            <person name="Batzoglou S."/>
            <person name="Lee S.I."/>
            <person name="Basturkmen M."/>
            <person name="Spevak C.C."/>
            <person name="Clutterbuck J."/>
            <person name="Kapitonov V."/>
            <person name="Jurka J."/>
            <person name="Scazzocchio C."/>
            <person name="Farman M."/>
            <person name="Butler J."/>
            <person name="Purcell S."/>
            <person name="Harris S."/>
            <person name="Braus G.H."/>
            <person name="Draht O."/>
            <person name="Busch S."/>
            <person name="D'Enfert C."/>
            <person name="Bouchier C."/>
            <person name="Goldman G.H."/>
            <person name="Bell-Pedersen D."/>
            <person name="Griffiths-Jones S."/>
            <person name="Doonan J.H."/>
            <person name="Yu J."/>
            <person name="Vienken K."/>
            <person name="Pain A."/>
            <person name="Freitag M."/>
            <person name="Selker E.U."/>
            <person name="Archer D.B."/>
            <person name="Penalva M.A."/>
            <person name="Oakley B.R."/>
            <person name="Momany M."/>
            <person name="Tanaka T."/>
            <person name="Kumagai T."/>
            <person name="Asai K."/>
            <person name="Machida M."/>
            <person name="Nierman W.C."/>
            <person name="Denning D.W."/>
            <person name="Caddick M."/>
            <person name="Hynes M."/>
            <person name="Paoletti M."/>
            <person name="Fischer R."/>
            <person name="Miller B."/>
            <person name="Dyer P."/>
            <person name="Sachs M.S."/>
            <person name="Osmani S.A."/>
            <person name="Birren B.W."/>
        </authorList>
    </citation>
    <scope>NUCLEOTIDE SEQUENCE [LARGE SCALE GENOMIC DNA]</scope>
    <source>
        <strain evidence="13">FGSC A4 / ATCC 38163 / CBS 112.46 / NRRL 194 / M139</strain>
    </source>
</reference>
<dbReference type="AlphaFoldDB" id="C8VCY7"/>
<dbReference type="OMA" id="SMLWLDI"/>
<keyword evidence="2" id="KW-0862">Zinc</keyword>
<dbReference type="HOGENOM" id="CLU_003487_0_1_1"/>
<gene>
    <name evidence="12" type="ORF">ANIA_10910</name>
</gene>
<dbReference type="PROSITE" id="PS00028">
    <property type="entry name" value="ZINC_FINGER_C2H2_1"/>
    <property type="match status" value="2"/>
</dbReference>
<sequence>MVQLLLLHMPFCTHRTIFSDRYITIKNASMSFPSKAPRVTKDAASLHQCPECDRAYERPDHLARHLDSHRNERNFHCPTCHRGFNRRDVLQRHRLIHTSGTPLSKHAGRAVEACEQCAIAKASCDNDSPCNRCQRKGIPCIPRKQRHRCFRTMAKATPEAETPQGQGGSEPGVDLSTTPRTESIAHSENRQAPPALEAGMNPLYSTASLASPVISFPTGISDQSNPVDNLSEFPAFFEHVMMPSDLFSTGVPGVQQPRGVLDIMCDPGFTSADANLFGSGIITDLDKILEYNLSPAPTSSDQELNTEEESTKKRVAAFRKSLWLRVPEKNQNGFSGDGQIPLRDGDMTASISSLHRSRLEALNIRGKLTQQMRDNIFQLVLATGGSRLSVPSFPTAESLDALIKIGISKRTETDAWIHPYTLYRQDSRPELLTALTAAGCVCSAIPSVGKAGVLLLEIVRVSLADLVESDNSVLRDLQYFQASMMWLDIGIFCGYKRKMQIAESHLQPLCTDQALRRAGTFDRSFYSDNQPVQALGGESIEDAWLQWIQQESLKRLAYHLFGHDVEVAAAMNRPALTSYAEFTVPFPSARDLWLAPTATAWKELLETKYSHAVSSNLSLRDLLSDLSILNDLPVNIDTGVVNSAVLHGLMSQVLMFRQQASLSDSRTNDQPVTRLWLQTRQDDLYGTLLSLEELKANQDIARSQCIKTVSENIVDAPPLATLICEFAMMHLHVNLDSIQRFAGQFGEMEARREYPKLREWALTKEARTSIWHAGQVLRAARLVLPFQLRGFDSLAIYHAILVLWVFGLLCCGEKQRDNNTNPTSGHPNLVVSLDGPETELIKSFINRSVGQHGLTLHFAGAENSTVFCPLSSPRLVMDVGRQVYEGNFQGATDYVPPLVENLRNLIHELGSLP</sequence>
<evidence type="ECO:0000256" key="4">
    <source>
        <dbReference type="ARBA" id="ARBA00023125"/>
    </source>
</evidence>
<dbReference type="GO" id="GO:0003677">
    <property type="term" value="F:DNA binding"/>
    <property type="evidence" value="ECO:0007669"/>
    <property type="project" value="UniProtKB-KW"/>
</dbReference>
<keyword evidence="4" id="KW-0238">DNA-binding</keyword>
<keyword evidence="7" id="KW-0863">Zinc-finger</keyword>
<dbReference type="PANTHER" id="PTHR47660">
    <property type="entry name" value="TRANSCRIPTION FACTOR WITH C2H2 AND ZN(2)-CYS(6) DNA BINDING DOMAIN (EUROFUNG)-RELATED-RELATED"/>
    <property type="match status" value="1"/>
</dbReference>
<evidence type="ECO:0000256" key="8">
    <source>
        <dbReference type="SAM" id="MobiDB-lite"/>
    </source>
</evidence>
<dbReference type="SUPFAM" id="SSF57701">
    <property type="entry name" value="Zn2/Cys6 DNA-binding domain"/>
    <property type="match status" value="1"/>
</dbReference>
<keyword evidence="1" id="KW-0479">Metal-binding</keyword>
<dbReference type="OrthoDB" id="40579at2759"/>
<keyword evidence="9" id="KW-0472">Membrane</keyword>
<dbReference type="PROSITE" id="PS50048">
    <property type="entry name" value="ZN2_CY6_FUNGAL_2"/>
    <property type="match status" value="1"/>
</dbReference>
<dbReference type="InParanoid" id="C8VCY7"/>
<feature type="transmembrane region" description="Helical" evidence="9">
    <location>
        <begin position="794"/>
        <end position="812"/>
    </location>
</feature>
<dbReference type="RefSeq" id="XP_050467872.1">
    <property type="nucleotide sequence ID" value="XM_050611899.1"/>
</dbReference>
<dbReference type="Pfam" id="PF00096">
    <property type="entry name" value="zf-C2H2"/>
    <property type="match status" value="1"/>
</dbReference>
<evidence type="ECO:0000256" key="7">
    <source>
        <dbReference type="PROSITE-ProRule" id="PRU00042"/>
    </source>
</evidence>
<evidence type="ECO:0000256" key="2">
    <source>
        <dbReference type="ARBA" id="ARBA00022833"/>
    </source>
</evidence>
<keyword evidence="9" id="KW-0812">Transmembrane</keyword>
<evidence type="ECO:0000256" key="9">
    <source>
        <dbReference type="SAM" id="Phobius"/>
    </source>
</evidence>
<dbReference type="GO" id="GO:0006351">
    <property type="term" value="P:DNA-templated transcription"/>
    <property type="evidence" value="ECO:0007669"/>
    <property type="project" value="InterPro"/>
</dbReference>
<accession>C8VCY7</accession>
<dbReference type="InterPro" id="IPR036236">
    <property type="entry name" value="Znf_C2H2_sf"/>
</dbReference>
<dbReference type="InterPro" id="IPR007219">
    <property type="entry name" value="XnlR_reg_dom"/>
</dbReference>
<dbReference type="Pfam" id="PF04082">
    <property type="entry name" value="Fungal_trans"/>
    <property type="match status" value="1"/>
</dbReference>
<keyword evidence="9" id="KW-1133">Transmembrane helix</keyword>
<dbReference type="InterPro" id="IPR001138">
    <property type="entry name" value="Zn2Cys6_DnaBD"/>
</dbReference>
<protein>
    <submittedName>
        <fullName evidence="12">Transcription factor with C2H2 and Zn(2)-Cys(6) DNA binding domain (Eurofung)</fullName>
    </submittedName>
</protein>
<dbReference type="eggNOG" id="KOG1721">
    <property type="taxonomic scope" value="Eukaryota"/>
</dbReference>
<keyword evidence="6" id="KW-0539">Nucleus</keyword>
<dbReference type="EMBL" id="BN001304">
    <property type="protein sequence ID" value="CBF78815.1"/>
    <property type="molecule type" value="Genomic_DNA"/>
</dbReference>
<evidence type="ECO:0000313" key="12">
    <source>
        <dbReference type="EMBL" id="CBF78815.1"/>
    </source>
</evidence>
<feature type="domain" description="Zn(2)-C6 fungal-type" evidence="10">
    <location>
        <begin position="113"/>
        <end position="140"/>
    </location>
</feature>
<dbReference type="PANTHER" id="PTHR47660:SF8">
    <property type="entry name" value="TRANSCRIPTION FACTOR WITH C2H2 AND ZN(2)-CYS(6) DNA BINDING DOMAIN (EUROFUNG)"/>
    <property type="match status" value="1"/>
</dbReference>
<evidence type="ECO:0000256" key="1">
    <source>
        <dbReference type="ARBA" id="ARBA00022723"/>
    </source>
</evidence>
<dbReference type="InterPro" id="IPR013087">
    <property type="entry name" value="Znf_C2H2_type"/>
</dbReference>
<dbReference type="PROSITE" id="PS50157">
    <property type="entry name" value="ZINC_FINGER_C2H2_2"/>
    <property type="match status" value="2"/>
</dbReference>